<dbReference type="Pfam" id="PF06892">
    <property type="entry name" value="Phage_CP76"/>
    <property type="match status" value="1"/>
</dbReference>
<evidence type="ECO:0000313" key="2">
    <source>
        <dbReference type="EMBL" id="SOB60219.1"/>
    </source>
</evidence>
<dbReference type="OrthoDB" id="5454199at2"/>
<feature type="region of interest" description="Disordered" evidence="1">
    <location>
        <begin position="85"/>
        <end position="105"/>
    </location>
</feature>
<dbReference type="Proteomes" id="UP000219215">
    <property type="component" value="Chromosome DPRO"/>
</dbReference>
<sequence>MFEKNLTKKMQDIVLEGRVPAKQVCREIKKPYSTLLRELNPFDNHAKLGAETMFKICKVTRNVSILEFMARELGYTLIPLEGVETPEPRQHRKASKRVRRQAATM</sequence>
<dbReference type="InterPro" id="IPR009679">
    <property type="entry name" value="Phage_186_CII-like"/>
</dbReference>
<dbReference type="EMBL" id="LT907975">
    <property type="protein sequence ID" value="SOB60219.1"/>
    <property type="molecule type" value="Genomic_DNA"/>
</dbReference>
<reference evidence="3" key="1">
    <citation type="submission" date="2017-09" db="EMBL/GenBank/DDBJ databases">
        <authorList>
            <person name="Regsiter A."/>
            <person name="William W."/>
        </authorList>
    </citation>
    <scope>NUCLEOTIDE SEQUENCE [LARGE SCALE GENOMIC DNA]</scope>
    <source>
        <strain evidence="3">500-1</strain>
    </source>
</reference>
<protein>
    <submittedName>
        <fullName evidence="2">Uncharacterized protein</fullName>
    </submittedName>
</protein>
<organism evidence="2 3">
    <name type="scientific">Pseudodesulfovibrio profundus</name>
    <dbReference type="NCBI Taxonomy" id="57320"/>
    <lineage>
        <taxon>Bacteria</taxon>
        <taxon>Pseudomonadati</taxon>
        <taxon>Thermodesulfobacteriota</taxon>
        <taxon>Desulfovibrionia</taxon>
        <taxon>Desulfovibrionales</taxon>
        <taxon>Desulfovibrionaceae</taxon>
    </lineage>
</organism>
<dbReference type="KEGG" id="pprf:DPRO_3307"/>
<gene>
    <name evidence="2" type="ORF">DPRO_3307</name>
</gene>
<proteinExistence type="predicted"/>
<name>A0A2C8FCR8_9BACT</name>
<evidence type="ECO:0000256" key="1">
    <source>
        <dbReference type="SAM" id="MobiDB-lite"/>
    </source>
</evidence>
<dbReference type="RefSeq" id="WP_097012977.1">
    <property type="nucleotide sequence ID" value="NZ_LT907975.1"/>
</dbReference>
<dbReference type="AlphaFoldDB" id="A0A2C8FCR8"/>
<dbReference type="GO" id="GO:0003677">
    <property type="term" value="F:DNA binding"/>
    <property type="evidence" value="ECO:0007669"/>
    <property type="project" value="InterPro"/>
</dbReference>
<feature type="compositionally biased region" description="Basic residues" evidence="1">
    <location>
        <begin position="90"/>
        <end position="105"/>
    </location>
</feature>
<keyword evidence="3" id="KW-1185">Reference proteome</keyword>
<evidence type="ECO:0000313" key="3">
    <source>
        <dbReference type="Proteomes" id="UP000219215"/>
    </source>
</evidence>
<accession>A0A2C8FCR8</accession>